<keyword evidence="4 6" id="KW-1133">Transmembrane helix</keyword>
<protein>
    <submittedName>
        <fullName evidence="7">ABC transporter permease</fullName>
    </submittedName>
</protein>
<dbReference type="Pfam" id="PF02653">
    <property type="entry name" value="BPD_transp_2"/>
    <property type="match status" value="1"/>
</dbReference>
<evidence type="ECO:0000256" key="6">
    <source>
        <dbReference type="SAM" id="Phobius"/>
    </source>
</evidence>
<dbReference type="PANTHER" id="PTHR32196">
    <property type="entry name" value="ABC TRANSPORTER PERMEASE PROTEIN YPHD-RELATED-RELATED"/>
    <property type="match status" value="1"/>
</dbReference>
<evidence type="ECO:0000256" key="1">
    <source>
        <dbReference type="ARBA" id="ARBA00004651"/>
    </source>
</evidence>
<dbReference type="CDD" id="cd06579">
    <property type="entry name" value="TM_PBP1_transp_AraH_like"/>
    <property type="match status" value="1"/>
</dbReference>
<evidence type="ECO:0000256" key="4">
    <source>
        <dbReference type="ARBA" id="ARBA00022989"/>
    </source>
</evidence>
<dbReference type="PANTHER" id="PTHR32196:SF72">
    <property type="entry name" value="RIBOSE IMPORT PERMEASE PROTEIN RBSC"/>
    <property type="match status" value="1"/>
</dbReference>
<dbReference type="RefSeq" id="WP_251934254.1">
    <property type="nucleotide sequence ID" value="NZ_CP098747.1"/>
</dbReference>
<keyword evidence="3 6" id="KW-0812">Transmembrane</keyword>
<sequence>MKNSDSNGANINSSGGISMNHLWQQNASILSLAAVLIALVAVGTLVSSSFFSLENFKVILLAVAGTTVVALGMTLVIISGEIDLSVAGTAVLSGIVGATLFDTGSAFVVVSAVLAVGLLLGFLNGLLVVWIGIPSLIATLAMLGIARALANTVSSGQAAYPDNLPGYLWLGRGEVWGVPVPILTLLLAAILAIILTRYTAFGVKLYATGGNAAAATLSGIRTGQVKVVTFMICGVLAAVAGILESARLSYINPAAYPGMELRVLAITVLGGAALAGGSGTILGTLLAAMIIGVINSLLNQLGVSIYLQQVVTALIILAVVVPGIRQRQVAK</sequence>
<feature type="transmembrane region" description="Helical" evidence="6">
    <location>
        <begin position="306"/>
        <end position="324"/>
    </location>
</feature>
<dbReference type="Proteomes" id="UP001056291">
    <property type="component" value="Chromosome"/>
</dbReference>
<feature type="transmembrane region" description="Helical" evidence="6">
    <location>
        <begin position="227"/>
        <end position="243"/>
    </location>
</feature>
<feature type="transmembrane region" description="Helical" evidence="6">
    <location>
        <begin position="29"/>
        <end position="51"/>
    </location>
</feature>
<feature type="transmembrane region" description="Helical" evidence="6">
    <location>
        <begin position="58"/>
        <end position="78"/>
    </location>
</feature>
<feature type="transmembrane region" description="Helical" evidence="6">
    <location>
        <begin position="263"/>
        <end position="294"/>
    </location>
</feature>
<proteinExistence type="predicted"/>
<comment type="subcellular location">
    <subcellularLocation>
        <location evidence="1">Cell membrane</location>
        <topology evidence="1">Multi-pass membrane protein</topology>
    </subcellularLocation>
</comment>
<feature type="transmembrane region" description="Helical" evidence="6">
    <location>
        <begin position="203"/>
        <end position="221"/>
    </location>
</feature>
<gene>
    <name evidence="7" type="ORF">NBZ79_19090</name>
</gene>
<evidence type="ECO:0000256" key="5">
    <source>
        <dbReference type="ARBA" id="ARBA00023136"/>
    </source>
</evidence>
<evidence type="ECO:0000256" key="2">
    <source>
        <dbReference type="ARBA" id="ARBA00022475"/>
    </source>
</evidence>
<reference evidence="7" key="1">
    <citation type="submission" date="2022-06" db="EMBL/GenBank/DDBJ databases">
        <title>Sneathiella actinostolidae sp. nov., isolated from a sea anemonein the Western Pacific Ocean.</title>
        <authorList>
            <person name="Wei M.J."/>
        </authorList>
    </citation>
    <scope>NUCLEOTIDE SEQUENCE</scope>
    <source>
        <strain evidence="7">PHK-P5</strain>
    </source>
</reference>
<evidence type="ECO:0000256" key="3">
    <source>
        <dbReference type="ARBA" id="ARBA00022692"/>
    </source>
</evidence>
<dbReference type="InterPro" id="IPR001851">
    <property type="entry name" value="ABC_transp_permease"/>
</dbReference>
<feature type="transmembrane region" description="Helical" evidence="6">
    <location>
        <begin position="175"/>
        <end position="196"/>
    </location>
</feature>
<evidence type="ECO:0000313" key="8">
    <source>
        <dbReference type="Proteomes" id="UP001056291"/>
    </source>
</evidence>
<dbReference type="EMBL" id="CP098747">
    <property type="protein sequence ID" value="USG61267.1"/>
    <property type="molecule type" value="Genomic_DNA"/>
</dbReference>
<accession>A0ABY4W2T8</accession>
<keyword evidence="5 6" id="KW-0472">Membrane</keyword>
<evidence type="ECO:0000313" key="7">
    <source>
        <dbReference type="EMBL" id="USG61267.1"/>
    </source>
</evidence>
<keyword evidence="8" id="KW-1185">Reference proteome</keyword>
<name>A0ABY4W2T8_9PROT</name>
<organism evidence="7 8">
    <name type="scientific">Sneathiella marina</name>
    <dbReference type="NCBI Taxonomy" id="2950108"/>
    <lineage>
        <taxon>Bacteria</taxon>
        <taxon>Pseudomonadati</taxon>
        <taxon>Pseudomonadota</taxon>
        <taxon>Alphaproteobacteria</taxon>
        <taxon>Sneathiellales</taxon>
        <taxon>Sneathiellaceae</taxon>
        <taxon>Sneathiella</taxon>
    </lineage>
</organism>
<feature type="transmembrane region" description="Helical" evidence="6">
    <location>
        <begin position="108"/>
        <end position="133"/>
    </location>
</feature>
<keyword evidence="2" id="KW-1003">Cell membrane</keyword>